<comment type="subcellular location">
    <subcellularLocation>
        <location evidence="2">Cell membrane</location>
        <topology evidence="2">Single-pass type II membrane protein</topology>
    </subcellularLocation>
</comment>
<evidence type="ECO:0000256" key="2">
    <source>
        <dbReference type="ARBA" id="ARBA00004401"/>
    </source>
</evidence>
<evidence type="ECO:0000256" key="1">
    <source>
        <dbReference type="ARBA" id="ARBA00002624"/>
    </source>
</evidence>
<keyword evidence="19" id="KW-0472">Membrane</keyword>
<evidence type="ECO:0000313" key="30">
    <source>
        <dbReference type="Proteomes" id="UP000000378"/>
    </source>
</evidence>
<comment type="similarity">
    <text evidence="5">In the N-terminal section; belongs to the glycosyltransferase 51 family.</text>
</comment>
<dbReference type="Proteomes" id="UP000000378">
    <property type="component" value="Chromosome"/>
</dbReference>
<evidence type="ECO:0000256" key="23">
    <source>
        <dbReference type="ARBA" id="ARBA00034000"/>
    </source>
</evidence>
<evidence type="ECO:0000256" key="7">
    <source>
        <dbReference type="ARBA" id="ARBA00018638"/>
    </source>
</evidence>
<dbReference type="PANTHER" id="PTHR32282:SF33">
    <property type="entry name" value="PEPTIDOGLYCAN GLYCOSYLTRANSFERASE"/>
    <property type="match status" value="1"/>
</dbReference>
<keyword evidence="13" id="KW-0812">Transmembrane</keyword>
<dbReference type="GO" id="GO:0008360">
    <property type="term" value="P:regulation of cell shape"/>
    <property type="evidence" value="ECO:0007669"/>
    <property type="project" value="UniProtKB-KW"/>
</dbReference>
<comment type="similarity">
    <text evidence="4">In the C-terminal section; belongs to the transpeptidase family.</text>
</comment>
<sequence length="646" mass="72342">MRKITLWLVMVLSVVLSAGFTWKLPELNVPQMSIIYDINGREVKGIYQQNRISVGLNQVSPYLIDAFIAVEDKNFYRHHGIDLGGVLRALLVDLRELRVVEGGSTITQQTAKNLFLTQERTLTRKIKELYYTFLLEKQYTKDEILEMYLNTIYFGNGAYGVEAAARTYFAKSASDLTLAESALLAGIPARPSRFNPFVNPEAAKSRQSVVLERMVEEGKISEEEAKRALRQPLQYRRARFIKGDAPYFADMVIDYLVKKYGARMVYQGGLKIYTGLDLDMQEAAQEAYDDTMKDKDKDLQAALVAVDARSGYIKAMIGGRDFAQSQFNRAINAYRQPGSAFKPFLYSLAIEEGYTAASTFTCDWVEFPQPDGTVYRPTDYGDQPYHYRDFTLKEAIMVSDNVVSVKLNNSVGPKRFAEWAKKFGFSGKIRPVLSLALGTSEVTPLEMASALTAFANGGVRAEPVAIIKVLDRNGQVLEEHHPRQSRLVSPENAYIITDMLEGVLEPGGTASHLKSLVGRPAAGKTGTTQEYRDAWFVGYTPQLSCAVWVGYDTQTRTVDLPGGRIAGPIWANFMRKASEKLPVEYFPVPDDIININICMDTGLVATESCPRVMKAAFVKGTEPNEMCYVHQSWWDLIPNTAIDFEP</sequence>
<dbReference type="SUPFAM" id="SSF56601">
    <property type="entry name" value="beta-lactamase/transpeptidase-like"/>
    <property type="match status" value="1"/>
</dbReference>
<dbReference type="NCBIfam" id="TIGR02074">
    <property type="entry name" value="PBP_1a_fam"/>
    <property type="match status" value="1"/>
</dbReference>
<dbReference type="AlphaFoldDB" id="D7CN50"/>
<dbReference type="RefSeq" id="WP_013175537.1">
    <property type="nucleotide sequence ID" value="NC_014220.1"/>
</dbReference>
<dbReference type="HOGENOM" id="CLU_006354_2_7_9"/>
<dbReference type="Pfam" id="PF00912">
    <property type="entry name" value="Transgly"/>
    <property type="match status" value="1"/>
</dbReference>
<keyword evidence="9" id="KW-0121">Carboxypeptidase</keyword>
<dbReference type="GO" id="GO:0009252">
    <property type="term" value="P:peptidoglycan biosynthetic process"/>
    <property type="evidence" value="ECO:0007669"/>
    <property type="project" value="UniProtKB-UniPathway"/>
</dbReference>
<dbReference type="GO" id="GO:0005886">
    <property type="term" value="C:plasma membrane"/>
    <property type="evidence" value="ECO:0007669"/>
    <property type="project" value="UniProtKB-SubCell"/>
</dbReference>
<evidence type="ECO:0000256" key="12">
    <source>
        <dbReference type="ARBA" id="ARBA00022679"/>
    </source>
</evidence>
<evidence type="ECO:0000256" key="17">
    <source>
        <dbReference type="ARBA" id="ARBA00022984"/>
    </source>
</evidence>
<dbReference type="EC" id="3.4.16.4" evidence="6"/>
<dbReference type="GO" id="GO:0071555">
    <property type="term" value="P:cell wall organization"/>
    <property type="evidence" value="ECO:0007669"/>
    <property type="project" value="UniProtKB-KW"/>
</dbReference>
<evidence type="ECO:0000256" key="22">
    <source>
        <dbReference type="ARBA" id="ARBA00023316"/>
    </source>
</evidence>
<dbReference type="InterPro" id="IPR023346">
    <property type="entry name" value="Lysozyme-like_dom_sf"/>
</dbReference>
<keyword evidence="10" id="KW-0645">Protease</keyword>
<evidence type="ECO:0000256" key="5">
    <source>
        <dbReference type="ARBA" id="ARBA00007739"/>
    </source>
</evidence>
<evidence type="ECO:0000259" key="28">
    <source>
        <dbReference type="Pfam" id="PF00912"/>
    </source>
</evidence>
<evidence type="ECO:0000259" key="27">
    <source>
        <dbReference type="Pfam" id="PF00905"/>
    </source>
</evidence>
<proteinExistence type="inferred from homology"/>
<dbReference type="FunFam" id="1.10.3810.10:FF:000001">
    <property type="entry name" value="Penicillin-binding protein 1A"/>
    <property type="match status" value="1"/>
</dbReference>
<dbReference type="EC" id="2.4.99.28" evidence="24"/>
<dbReference type="eggNOG" id="COG0744">
    <property type="taxonomic scope" value="Bacteria"/>
</dbReference>
<dbReference type="InterPro" id="IPR050396">
    <property type="entry name" value="Glycosyltr_51/Transpeptidase"/>
</dbReference>
<dbReference type="GO" id="GO:0008955">
    <property type="term" value="F:peptidoglycan glycosyltransferase activity"/>
    <property type="evidence" value="ECO:0007669"/>
    <property type="project" value="UniProtKB-EC"/>
</dbReference>
<dbReference type="GO" id="GO:0046677">
    <property type="term" value="P:response to antibiotic"/>
    <property type="evidence" value="ECO:0007669"/>
    <property type="project" value="UniProtKB-KW"/>
</dbReference>
<evidence type="ECO:0000256" key="25">
    <source>
        <dbReference type="ARBA" id="ARBA00049902"/>
    </source>
</evidence>
<evidence type="ECO:0000256" key="14">
    <source>
        <dbReference type="ARBA" id="ARBA00022801"/>
    </source>
</evidence>
<keyword evidence="18" id="KW-1133">Transmembrane helix</keyword>
<keyword evidence="17" id="KW-0573">Peptidoglycan synthesis</keyword>
<keyword evidence="20" id="KW-0046">Antibiotic resistance</keyword>
<evidence type="ECO:0000256" key="24">
    <source>
        <dbReference type="ARBA" id="ARBA00044770"/>
    </source>
</evidence>
<protein>
    <recommendedName>
        <fullName evidence="7">Penicillin-binding protein 1A</fullName>
        <ecNumber evidence="24">2.4.99.28</ecNumber>
        <ecNumber evidence="6">3.4.16.4</ecNumber>
    </recommendedName>
</protein>
<dbReference type="GO" id="GO:0008658">
    <property type="term" value="F:penicillin binding"/>
    <property type="evidence" value="ECO:0007669"/>
    <property type="project" value="InterPro"/>
</dbReference>
<comment type="catalytic activity">
    <reaction evidence="23">
        <text>Preferential cleavage: (Ac)2-L-Lys-D-Ala-|-D-Ala. Also transpeptidation of peptidyl-alanyl moieties that are N-acyl substituents of D-alanine.</text>
        <dbReference type="EC" id="3.4.16.4"/>
    </reaction>
</comment>
<keyword evidence="14" id="KW-0378">Hydrolase</keyword>
<evidence type="ECO:0000256" key="6">
    <source>
        <dbReference type="ARBA" id="ARBA00012448"/>
    </source>
</evidence>
<dbReference type="Gene3D" id="1.10.3810.10">
    <property type="entry name" value="Biosynthetic peptidoglycan transglycosylase-like"/>
    <property type="match status" value="1"/>
</dbReference>
<keyword evidence="11" id="KW-0328">Glycosyltransferase</keyword>
<evidence type="ECO:0000256" key="21">
    <source>
        <dbReference type="ARBA" id="ARBA00023268"/>
    </source>
</evidence>
<evidence type="ECO:0000256" key="10">
    <source>
        <dbReference type="ARBA" id="ARBA00022670"/>
    </source>
</evidence>
<evidence type="ECO:0000256" key="18">
    <source>
        <dbReference type="ARBA" id="ARBA00022989"/>
    </source>
</evidence>
<evidence type="ECO:0000256" key="20">
    <source>
        <dbReference type="ARBA" id="ARBA00023251"/>
    </source>
</evidence>
<feature type="domain" description="Penicillin-binding protein transpeptidase" evidence="27">
    <location>
        <begin position="302"/>
        <end position="574"/>
    </location>
</feature>
<gene>
    <name evidence="29" type="ordered locus">Slip_1372</name>
</gene>
<feature type="domain" description="Glycosyl transferase family 51" evidence="28">
    <location>
        <begin position="41"/>
        <end position="214"/>
    </location>
</feature>
<evidence type="ECO:0000256" key="11">
    <source>
        <dbReference type="ARBA" id="ARBA00022676"/>
    </source>
</evidence>
<evidence type="ECO:0000256" key="9">
    <source>
        <dbReference type="ARBA" id="ARBA00022645"/>
    </source>
</evidence>
<evidence type="ECO:0000313" key="29">
    <source>
        <dbReference type="EMBL" id="ADI02135.1"/>
    </source>
</evidence>
<keyword evidence="12" id="KW-0808">Transferase</keyword>
<reference evidence="29 30" key="2">
    <citation type="journal article" date="2010" name="Stand. Genomic Sci.">
        <title>Complete genome sequence of Syntrophothermus lipocalidus type strain (TGB-C1).</title>
        <authorList>
            <person name="Djao O.D."/>
            <person name="Zhang X."/>
            <person name="Lucas S."/>
            <person name="Lapidus A."/>
            <person name="Del Rio T.G."/>
            <person name="Nolan M."/>
            <person name="Tice H."/>
            <person name="Cheng J.F."/>
            <person name="Han C."/>
            <person name="Tapia R."/>
            <person name="Goodwin L."/>
            <person name="Pitluck S."/>
            <person name="Liolios K."/>
            <person name="Ivanova N."/>
            <person name="Mavromatis K."/>
            <person name="Mikhailova N."/>
            <person name="Ovchinnikova G."/>
            <person name="Pati A."/>
            <person name="Brambilla E."/>
            <person name="Chen A."/>
            <person name="Palaniappan K."/>
            <person name="Land M."/>
            <person name="Hauser L."/>
            <person name="Chang Y.J."/>
            <person name="Jeffries C.D."/>
            <person name="Rohde M."/>
            <person name="Sikorski J."/>
            <person name="Spring S."/>
            <person name="Goker M."/>
            <person name="Detter J.C."/>
            <person name="Woyke T."/>
            <person name="Bristow J."/>
            <person name="Eisen J.A."/>
            <person name="Markowitz V."/>
            <person name="Hugenholtz P."/>
            <person name="Kyrpides N.C."/>
            <person name="Klenk H.P."/>
        </authorList>
    </citation>
    <scope>NUCLEOTIDE SEQUENCE [LARGE SCALE GENOMIC DNA]</scope>
    <source>
        <strain evidence="30">DSM 12680 / TGB-C1</strain>
    </source>
</reference>
<keyword evidence="15" id="KW-0133">Cell shape</keyword>
<dbReference type="PANTHER" id="PTHR32282">
    <property type="entry name" value="BINDING PROTEIN TRANSPEPTIDASE, PUTATIVE-RELATED"/>
    <property type="match status" value="1"/>
</dbReference>
<dbReference type="InterPro" id="IPR012338">
    <property type="entry name" value="Beta-lactam/transpept-like"/>
</dbReference>
<dbReference type="Gene3D" id="3.40.710.10">
    <property type="entry name" value="DD-peptidase/beta-lactamase superfamily"/>
    <property type="match status" value="1"/>
</dbReference>
<dbReference type="UniPathway" id="UPA00219"/>
<evidence type="ECO:0000256" key="15">
    <source>
        <dbReference type="ARBA" id="ARBA00022960"/>
    </source>
</evidence>
<comment type="pathway">
    <text evidence="3">Cell wall biogenesis; peptidoglycan biosynthesis.</text>
</comment>
<comment type="catalytic activity">
    <reaction evidence="25">
        <text>[GlcNAc-(1-&gt;4)-Mur2Ac(oyl-L-Ala-gamma-D-Glu-L-Lys-D-Ala-D-Ala)](n)-di-trans,octa-cis-undecaprenyl diphosphate + beta-D-GlcNAc-(1-&gt;4)-Mur2Ac(oyl-L-Ala-gamma-D-Glu-L-Lys-D-Ala-D-Ala)-di-trans,octa-cis-undecaprenyl diphosphate = [GlcNAc-(1-&gt;4)-Mur2Ac(oyl-L-Ala-gamma-D-Glu-L-Lys-D-Ala-D-Ala)](n+1)-di-trans,octa-cis-undecaprenyl diphosphate + di-trans,octa-cis-undecaprenyl diphosphate + H(+)</text>
        <dbReference type="Rhea" id="RHEA:23708"/>
        <dbReference type="Rhea" id="RHEA-COMP:9602"/>
        <dbReference type="Rhea" id="RHEA-COMP:9603"/>
        <dbReference type="ChEBI" id="CHEBI:15378"/>
        <dbReference type="ChEBI" id="CHEBI:58405"/>
        <dbReference type="ChEBI" id="CHEBI:60033"/>
        <dbReference type="ChEBI" id="CHEBI:78435"/>
        <dbReference type="EC" id="2.4.99.28"/>
    </reaction>
</comment>
<dbReference type="InterPro" id="IPR001460">
    <property type="entry name" value="PCN-bd_Tpept"/>
</dbReference>
<dbReference type="STRING" id="643648.Slip_1372"/>
<reference evidence="30" key="1">
    <citation type="journal article" date="2010" name="Stand. Genomic Sci.">
        <title>Complete genome sequence of Syntrophothermus lipocalidus type strain (TGB-C1T).</title>
        <authorList>
            <consortium name="US DOE Joint Genome Institute (JGI-PGF)"/>
            <person name="Djao O."/>
            <person name="Zhang X."/>
            <person name="Lucas S."/>
            <person name="Lapidus A."/>
            <person name="Glavina Del Rio T."/>
            <person name="Nolan M."/>
            <person name="Tice H."/>
            <person name="Cheng J."/>
            <person name="Han C."/>
            <person name="Tapia R."/>
            <person name="Goodwin L."/>
            <person name="Pitluck S."/>
            <person name="Liolios K."/>
            <person name="Ivanova N."/>
            <person name="Mavromatis K."/>
            <person name="Mikhailova N."/>
            <person name="Ovchinnikova G."/>
            <person name="Pati A."/>
            <person name="Brambilla E."/>
            <person name="Chen A."/>
            <person name="Palaniappan K."/>
            <person name="Land M."/>
            <person name="Hauser L."/>
            <person name="Chang Y."/>
            <person name="Jeffries C."/>
            <person name="Rohde M."/>
            <person name="Sikorski J."/>
            <person name="Spring S."/>
            <person name="Goker M."/>
            <person name="Detter J."/>
            <person name="Woyke T."/>
            <person name="Bristow J."/>
            <person name="Eisen J."/>
            <person name="Markowitz V."/>
            <person name="Hugenholtz P."/>
            <person name="Kyrpides N."/>
            <person name="Klenk H."/>
        </authorList>
    </citation>
    <scope>NUCLEOTIDE SEQUENCE [LARGE SCALE GENOMIC DNA]</scope>
    <source>
        <strain evidence="30">DSM 12680 / TGB-C1</strain>
    </source>
</reference>
<evidence type="ECO:0000256" key="4">
    <source>
        <dbReference type="ARBA" id="ARBA00007090"/>
    </source>
</evidence>
<evidence type="ECO:0000256" key="13">
    <source>
        <dbReference type="ARBA" id="ARBA00022692"/>
    </source>
</evidence>
<keyword evidence="22" id="KW-0961">Cell wall biogenesis/degradation</keyword>
<evidence type="ECO:0000256" key="26">
    <source>
        <dbReference type="ARBA" id="ARBA00060592"/>
    </source>
</evidence>
<keyword evidence="21" id="KW-0511">Multifunctional enzyme</keyword>
<dbReference type="EMBL" id="CP002048">
    <property type="protein sequence ID" value="ADI02135.1"/>
    <property type="molecule type" value="Genomic_DNA"/>
</dbReference>
<dbReference type="SUPFAM" id="SSF53955">
    <property type="entry name" value="Lysozyme-like"/>
    <property type="match status" value="1"/>
</dbReference>
<dbReference type="InterPro" id="IPR001264">
    <property type="entry name" value="Glyco_trans_51"/>
</dbReference>
<evidence type="ECO:0000256" key="16">
    <source>
        <dbReference type="ARBA" id="ARBA00022968"/>
    </source>
</evidence>
<dbReference type="CAZy" id="GT51">
    <property type="family name" value="Glycosyltransferase Family 51"/>
</dbReference>
<dbReference type="InterPro" id="IPR036950">
    <property type="entry name" value="PBP_transglycosylase"/>
</dbReference>
<evidence type="ECO:0000256" key="19">
    <source>
        <dbReference type="ARBA" id="ARBA00023136"/>
    </source>
</evidence>
<keyword evidence="16" id="KW-0735">Signal-anchor</keyword>
<dbReference type="KEGG" id="slp:Slip_1372"/>
<keyword evidence="30" id="KW-1185">Reference proteome</keyword>
<organism evidence="29 30">
    <name type="scientific">Syntrophothermus lipocalidus (strain DSM 12680 / TGB-C1)</name>
    <dbReference type="NCBI Taxonomy" id="643648"/>
    <lineage>
        <taxon>Bacteria</taxon>
        <taxon>Bacillati</taxon>
        <taxon>Bacillota</taxon>
        <taxon>Clostridia</taxon>
        <taxon>Eubacteriales</taxon>
        <taxon>Syntrophomonadaceae</taxon>
        <taxon>Syntrophothermus</taxon>
    </lineage>
</organism>
<dbReference type="GO" id="GO:0009002">
    <property type="term" value="F:serine-type D-Ala-D-Ala carboxypeptidase activity"/>
    <property type="evidence" value="ECO:0007669"/>
    <property type="project" value="UniProtKB-EC"/>
</dbReference>
<name>D7CN50_SYNLT</name>
<dbReference type="GO" id="GO:0006508">
    <property type="term" value="P:proteolysis"/>
    <property type="evidence" value="ECO:0007669"/>
    <property type="project" value="UniProtKB-KW"/>
</dbReference>
<dbReference type="Pfam" id="PF00905">
    <property type="entry name" value="Transpeptidase"/>
    <property type="match status" value="1"/>
</dbReference>
<keyword evidence="8" id="KW-1003">Cell membrane</keyword>
<accession>D7CN50</accession>
<evidence type="ECO:0000256" key="3">
    <source>
        <dbReference type="ARBA" id="ARBA00004752"/>
    </source>
</evidence>
<comment type="pathway">
    <text evidence="26">Glycan biosynthesis.</text>
</comment>
<comment type="function">
    <text evidence="1">Cell wall formation. Synthesis of cross-linked peptidoglycan from the lipid intermediates. The enzyme has a penicillin-insensitive transglycosylase N-terminal domain (formation of linear glycan strands) and a penicillin-sensitive transpeptidase C-terminal domain (cross-linking of the peptide subunits).</text>
</comment>
<evidence type="ECO:0000256" key="8">
    <source>
        <dbReference type="ARBA" id="ARBA00022475"/>
    </source>
</evidence>
<dbReference type="GO" id="GO:0030288">
    <property type="term" value="C:outer membrane-bounded periplasmic space"/>
    <property type="evidence" value="ECO:0007669"/>
    <property type="project" value="TreeGrafter"/>
</dbReference>